<name>A0ABN9T538_9DINO</name>
<sequence>MGPGRPAEVPKRCPPEAFAATLPGEGRRCISSSIGRHDVRRLTTTVQDVSESAARVVVQSGHVVDSGDSVSIVGLVGNRQPSLPECPAAGTNPPAAILLWRFRPFLLSLTTEGEQAELLGNEPALSLDHRMVQQPGIISVHASIASQAARCTAFLNQRCLGSDVMSASGRLSFALRPASPRHHGTAVECRACVFLAGQAGTRMLYLLRLIAVRSSACAPPLARYGTNVSVSLTRSFPAVPIDRADGGLLVLHILPN</sequence>
<evidence type="ECO:0000313" key="2">
    <source>
        <dbReference type="Proteomes" id="UP001189429"/>
    </source>
</evidence>
<proteinExistence type="predicted"/>
<comment type="caution">
    <text evidence="1">The sequence shown here is derived from an EMBL/GenBank/DDBJ whole genome shotgun (WGS) entry which is preliminary data.</text>
</comment>
<gene>
    <name evidence="1" type="ORF">PCOR1329_LOCUS35478</name>
</gene>
<evidence type="ECO:0000313" key="1">
    <source>
        <dbReference type="EMBL" id="CAK0839924.1"/>
    </source>
</evidence>
<dbReference type="EMBL" id="CAUYUJ010014334">
    <property type="protein sequence ID" value="CAK0839924.1"/>
    <property type="molecule type" value="Genomic_DNA"/>
</dbReference>
<organism evidence="1 2">
    <name type="scientific">Prorocentrum cordatum</name>
    <dbReference type="NCBI Taxonomy" id="2364126"/>
    <lineage>
        <taxon>Eukaryota</taxon>
        <taxon>Sar</taxon>
        <taxon>Alveolata</taxon>
        <taxon>Dinophyceae</taxon>
        <taxon>Prorocentrales</taxon>
        <taxon>Prorocentraceae</taxon>
        <taxon>Prorocentrum</taxon>
    </lineage>
</organism>
<keyword evidence="2" id="KW-1185">Reference proteome</keyword>
<reference evidence="1" key="1">
    <citation type="submission" date="2023-10" db="EMBL/GenBank/DDBJ databases">
        <authorList>
            <person name="Chen Y."/>
            <person name="Shah S."/>
            <person name="Dougan E. K."/>
            <person name="Thang M."/>
            <person name="Chan C."/>
        </authorList>
    </citation>
    <scope>NUCLEOTIDE SEQUENCE [LARGE SCALE GENOMIC DNA]</scope>
</reference>
<dbReference type="Proteomes" id="UP001189429">
    <property type="component" value="Unassembled WGS sequence"/>
</dbReference>
<accession>A0ABN9T538</accession>
<protein>
    <submittedName>
        <fullName evidence="1">Uncharacterized protein</fullName>
    </submittedName>
</protein>